<keyword evidence="7 8" id="KW-0472">Membrane</keyword>
<evidence type="ECO:0000256" key="7">
    <source>
        <dbReference type="ARBA" id="ARBA00023136"/>
    </source>
</evidence>
<gene>
    <name evidence="11" type="ORF">PCAR9_A20682</name>
    <name evidence="10" type="ORF">PCARR_a0789</name>
</gene>
<feature type="transmembrane region" description="Helical" evidence="8">
    <location>
        <begin position="84"/>
        <end position="104"/>
    </location>
</feature>
<keyword evidence="4 8" id="KW-0812">Transmembrane</keyword>
<feature type="transmembrane region" description="Helical" evidence="8">
    <location>
        <begin position="138"/>
        <end position="154"/>
    </location>
</feature>
<feature type="transmembrane region" description="Helical" evidence="8">
    <location>
        <begin position="7"/>
        <end position="25"/>
    </location>
</feature>
<evidence type="ECO:0000313" key="13">
    <source>
        <dbReference type="Proteomes" id="UP000615003"/>
    </source>
</evidence>
<evidence type="ECO:0000256" key="1">
    <source>
        <dbReference type="ARBA" id="ARBA00004651"/>
    </source>
</evidence>
<reference evidence="10 13" key="1">
    <citation type="submission" date="2015-06" db="EMBL/GenBank/DDBJ databases">
        <title>Genome sequence of Pseudoalteromonas carrageenovora.</title>
        <authorList>
            <person name="Xie B.-B."/>
            <person name="Rong J.-C."/>
            <person name="Qin Q.-L."/>
            <person name="Zhang Y.-Z."/>
        </authorList>
    </citation>
    <scope>NUCLEOTIDE SEQUENCE [LARGE SCALE GENOMIC DNA]</scope>
    <source>
        <strain evidence="10 13">IAM 12662</strain>
    </source>
</reference>
<keyword evidence="6 8" id="KW-1133">Transmembrane helix</keyword>
<dbReference type="OrthoDB" id="1412048at2"/>
<feature type="transmembrane region" description="Helical" evidence="8">
    <location>
        <begin position="231"/>
        <end position="255"/>
    </location>
</feature>
<dbReference type="EMBL" id="AQGW01000018">
    <property type="protein sequence ID" value="MBE0382461.1"/>
    <property type="molecule type" value="Genomic_DNA"/>
</dbReference>
<dbReference type="InterPro" id="IPR000620">
    <property type="entry name" value="EamA_dom"/>
</dbReference>
<evidence type="ECO:0000313" key="11">
    <source>
        <dbReference type="EMBL" id="SOU40247.1"/>
    </source>
</evidence>
<protein>
    <recommendedName>
        <fullName evidence="9">EamA domain-containing protein</fullName>
    </recommendedName>
</protein>
<evidence type="ECO:0000256" key="8">
    <source>
        <dbReference type="SAM" id="Phobius"/>
    </source>
</evidence>
<feature type="transmembrane region" description="Helical" evidence="8">
    <location>
        <begin position="261"/>
        <end position="281"/>
    </location>
</feature>
<dbReference type="NCBIfam" id="TIGR00950">
    <property type="entry name" value="2A78"/>
    <property type="match status" value="1"/>
</dbReference>
<reference evidence="11 12" key="2">
    <citation type="submission" date="2017-11" db="EMBL/GenBank/DDBJ databases">
        <authorList>
            <person name="Han C.G."/>
        </authorList>
    </citation>
    <scope>NUCLEOTIDE SEQUENCE [LARGE SCALE GENOMIC DNA]</scope>
    <source>
        <strain evidence="12">ATCC 43555</strain>
        <strain evidence="11">ATCC43555</strain>
    </source>
</reference>
<dbReference type="InterPro" id="IPR037185">
    <property type="entry name" value="EmrE-like"/>
</dbReference>
<keyword evidence="13" id="KW-1185">Reference proteome</keyword>
<feature type="transmembrane region" description="Helical" evidence="8">
    <location>
        <begin position="59"/>
        <end position="78"/>
    </location>
</feature>
<dbReference type="Proteomes" id="UP000238288">
    <property type="component" value="Chromosome PCAR9a"/>
</dbReference>
<name>A0A2K4X7F7_PSEVC</name>
<dbReference type="PANTHER" id="PTHR22911:SF130">
    <property type="entry name" value="BIOTIN TRANSPORTER"/>
    <property type="match status" value="1"/>
</dbReference>
<dbReference type="SUPFAM" id="SSF103481">
    <property type="entry name" value="Multidrug resistance efflux transporter EmrE"/>
    <property type="match status" value="2"/>
</dbReference>
<dbReference type="GO" id="GO:0005886">
    <property type="term" value="C:plasma membrane"/>
    <property type="evidence" value="ECO:0007669"/>
    <property type="project" value="UniProtKB-SubCell"/>
</dbReference>
<dbReference type="PANTHER" id="PTHR22911">
    <property type="entry name" value="ACYL-MALONYL CONDENSING ENZYME-RELATED"/>
    <property type="match status" value="1"/>
</dbReference>
<feature type="domain" description="EamA" evidence="9">
    <location>
        <begin position="5"/>
        <end position="130"/>
    </location>
</feature>
<dbReference type="InterPro" id="IPR004779">
    <property type="entry name" value="CO/AA/NH_transpt"/>
</dbReference>
<dbReference type="EMBL" id="LT965928">
    <property type="protein sequence ID" value="SOU40247.1"/>
    <property type="molecule type" value="Genomic_DNA"/>
</dbReference>
<evidence type="ECO:0000256" key="5">
    <source>
        <dbReference type="ARBA" id="ARBA00022737"/>
    </source>
</evidence>
<evidence type="ECO:0000256" key="4">
    <source>
        <dbReference type="ARBA" id="ARBA00022692"/>
    </source>
</evidence>
<keyword evidence="5" id="KW-0677">Repeat</keyword>
<accession>A0A2K4X7F7</accession>
<dbReference type="Pfam" id="PF00892">
    <property type="entry name" value="EamA"/>
    <property type="match status" value="2"/>
</dbReference>
<feature type="transmembrane region" description="Helical" evidence="8">
    <location>
        <begin position="174"/>
        <end position="193"/>
    </location>
</feature>
<feature type="transmembrane region" description="Helical" evidence="8">
    <location>
        <begin position="205"/>
        <end position="224"/>
    </location>
</feature>
<dbReference type="Proteomes" id="UP000615003">
    <property type="component" value="Unassembled WGS sequence"/>
</dbReference>
<feature type="transmembrane region" description="Helical" evidence="8">
    <location>
        <begin position="31"/>
        <end position="50"/>
    </location>
</feature>
<evidence type="ECO:0000256" key="2">
    <source>
        <dbReference type="ARBA" id="ARBA00022448"/>
    </source>
</evidence>
<evidence type="ECO:0000259" key="9">
    <source>
        <dbReference type="Pfam" id="PF00892"/>
    </source>
</evidence>
<evidence type="ECO:0000313" key="12">
    <source>
        <dbReference type="Proteomes" id="UP000238288"/>
    </source>
</evidence>
<keyword evidence="2" id="KW-0813">Transport</keyword>
<dbReference type="AlphaFoldDB" id="A0A2K4X7F7"/>
<keyword evidence="3" id="KW-1003">Cell membrane</keyword>
<feature type="domain" description="EamA" evidence="9">
    <location>
        <begin position="141"/>
        <end position="278"/>
    </location>
</feature>
<organism evidence="11 12">
    <name type="scientific">Pseudoalteromonas carrageenovora IAM 12662</name>
    <dbReference type="NCBI Taxonomy" id="1314868"/>
    <lineage>
        <taxon>Bacteria</taxon>
        <taxon>Pseudomonadati</taxon>
        <taxon>Pseudomonadota</taxon>
        <taxon>Gammaproteobacteria</taxon>
        <taxon>Alteromonadales</taxon>
        <taxon>Pseudoalteromonadaceae</taxon>
        <taxon>Pseudoalteromonas</taxon>
    </lineage>
</organism>
<evidence type="ECO:0000313" key="10">
    <source>
        <dbReference type="EMBL" id="MBE0382461.1"/>
    </source>
</evidence>
<sequence length="290" mass="31990">MMVMQYLFAVTLLWAFSFSLIGVYLAGQVDAWFSVLIRIALATLIFLPFLKLKNTPKPVALKLMLIGAVQLGVMYSFYYHSFLYLTVPEVLLFTVMTPLYITLLNDGLNKHFNPRFFIVALIAVLGAVAIRWENLNSNFIMGLLLVQGANLSFATGQVTYKRLMANNKLDDKTVFGWFFIGALIVATICYALFGNSNKLPSTSTQWGILIYLGVIASGLGYFLWNKGATKVNVGALAVMNNLLIPAGIIVNVLIWNKDADIIRLSIGGAIMLAALIINQIGTNKQNVTSM</sequence>
<comment type="subcellular location">
    <subcellularLocation>
        <location evidence="1">Cell membrane</location>
        <topology evidence="1">Multi-pass membrane protein</topology>
    </subcellularLocation>
</comment>
<proteinExistence type="predicted"/>
<evidence type="ECO:0000256" key="3">
    <source>
        <dbReference type="ARBA" id="ARBA00022475"/>
    </source>
</evidence>
<evidence type="ECO:0000256" key="6">
    <source>
        <dbReference type="ARBA" id="ARBA00022989"/>
    </source>
</evidence>
<feature type="transmembrane region" description="Helical" evidence="8">
    <location>
        <begin position="116"/>
        <end position="132"/>
    </location>
</feature>